<evidence type="ECO:0000313" key="6">
    <source>
        <dbReference type="Proteomes" id="UP001177744"/>
    </source>
</evidence>
<dbReference type="GO" id="GO:0005783">
    <property type="term" value="C:endoplasmic reticulum"/>
    <property type="evidence" value="ECO:0007669"/>
    <property type="project" value="TreeGrafter"/>
</dbReference>
<evidence type="ECO:0000313" key="5">
    <source>
        <dbReference type="EMBL" id="KAK1335235.1"/>
    </source>
</evidence>
<keyword evidence="6" id="KW-1185">Reference proteome</keyword>
<keyword evidence="3" id="KW-0342">GTP-binding</keyword>
<feature type="domain" description="AIG1-type G" evidence="4">
    <location>
        <begin position="2"/>
        <end position="55"/>
    </location>
</feature>
<dbReference type="InterPro" id="IPR006703">
    <property type="entry name" value="G_AIG1"/>
</dbReference>
<reference evidence="5" key="1">
    <citation type="submission" date="2023-06" db="EMBL/GenBank/DDBJ databases">
        <title>Reference genome for the Northern bat (Eptesicus nilssonii), a most northern bat species.</title>
        <authorList>
            <person name="Laine V.N."/>
            <person name="Pulliainen A.T."/>
            <person name="Lilley T.M."/>
        </authorList>
    </citation>
    <scope>NUCLEOTIDE SEQUENCE</scope>
    <source>
        <strain evidence="5">BLF_Eptnil</strain>
        <tissue evidence="5">Kidney</tissue>
    </source>
</reference>
<gene>
    <name evidence="5" type="ORF">QTO34_004819</name>
</gene>
<accession>A0AA40LJL2</accession>
<evidence type="ECO:0000259" key="4">
    <source>
        <dbReference type="Pfam" id="PF04548"/>
    </source>
</evidence>
<organism evidence="5 6">
    <name type="scientific">Cnephaeus nilssonii</name>
    <name type="common">Northern bat</name>
    <name type="synonym">Eptesicus nilssonii</name>
    <dbReference type="NCBI Taxonomy" id="3371016"/>
    <lineage>
        <taxon>Eukaryota</taxon>
        <taxon>Metazoa</taxon>
        <taxon>Chordata</taxon>
        <taxon>Craniata</taxon>
        <taxon>Vertebrata</taxon>
        <taxon>Euteleostomi</taxon>
        <taxon>Mammalia</taxon>
        <taxon>Eutheria</taxon>
        <taxon>Laurasiatheria</taxon>
        <taxon>Chiroptera</taxon>
        <taxon>Yangochiroptera</taxon>
        <taxon>Vespertilionidae</taxon>
        <taxon>Cnephaeus</taxon>
    </lineage>
</organism>
<keyword evidence="2" id="KW-0547">Nucleotide-binding</keyword>
<dbReference type="EMBL" id="JAULJE010000014">
    <property type="protein sequence ID" value="KAK1335235.1"/>
    <property type="molecule type" value="Genomic_DNA"/>
</dbReference>
<dbReference type="InterPro" id="IPR045058">
    <property type="entry name" value="GIMA/IAN/Toc"/>
</dbReference>
<proteinExistence type="inferred from homology"/>
<dbReference type="Proteomes" id="UP001177744">
    <property type="component" value="Unassembled WGS sequence"/>
</dbReference>
<evidence type="ECO:0000256" key="1">
    <source>
        <dbReference type="ARBA" id="ARBA00008535"/>
    </source>
</evidence>
<dbReference type="GO" id="GO:0005525">
    <property type="term" value="F:GTP binding"/>
    <property type="evidence" value="ECO:0007669"/>
    <property type="project" value="UniProtKB-KW"/>
</dbReference>
<protein>
    <recommendedName>
        <fullName evidence="4">AIG1-type G domain-containing protein</fullName>
    </recommendedName>
</protein>
<dbReference type="InterPro" id="IPR027417">
    <property type="entry name" value="P-loop_NTPase"/>
</dbReference>
<dbReference type="Gene3D" id="3.40.50.300">
    <property type="entry name" value="P-loop containing nucleotide triphosphate hydrolases"/>
    <property type="match status" value="1"/>
</dbReference>
<comment type="caution">
    <text evidence="5">The sequence shown here is derived from an EMBL/GenBank/DDBJ whole genome shotgun (WGS) entry which is preliminary data.</text>
</comment>
<dbReference type="AlphaFoldDB" id="A0AA40LJL2"/>
<dbReference type="PANTHER" id="PTHR10903:SF74">
    <property type="entry name" value="GTPASE IMAP FAMILY MEMBER 1"/>
    <property type="match status" value="1"/>
</dbReference>
<comment type="similarity">
    <text evidence="1">Belongs to the TRAFAC class TrmE-Era-EngA-EngB-Septin-like GTPase superfamily. AIG1/Toc34/Toc159-like paraseptin GTPase family. IAN subfamily.</text>
</comment>
<name>A0AA40LJL2_CNENI</name>
<sequence length="234" mass="25900">MLRLILVGKKGAGESATGNSILGHRHFLSRLTATEVTRTCESPGQTMQCEKMLLAVHTWAPRTDPGDLAGLLHCLRPAGHELAQGPVWEQVVAQTIVLFTCKEDLGWDSRQFFLHHTDNLGLLWWLSVGGTLDNWVVGSKLEAQVKELLVLVLDHLGDPYFNVKYHLAQELAFWSPGEHLPQQSWWAACGGDEGLLCWLRMCMAAGKLRTAALLGFLTCVVSWSPEAIAEVHPE</sequence>
<dbReference type="PANTHER" id="PTHR10903">
    <property type="entry name" value="GTPASE, IMAP FAMILY MEMBER-RELATED"/>
    <property type="match status" value="1"/>
</dbReference>
<evidence type="ECO:0000256" key="2">
    <source>
        <dbReference type="ARBA" id="ARBA00022741"/>
    </source>
</evidence>
<evidence type="ECO:0000256" key="3">
    <source>
        <dbReference type="ARBA" id="ARBA00023134"/>
    </source>
</evidence>
<dbReference type="Pfam" id="PF04548">
    <property type="entry name" value="AIG1"/>
    <property type="match status" value="1"/>
</dbReference>